<dbReference type="GO" id="GO:0016853">
    <property type="term" value="F:isomerase activity"/>
    <property type="evidence" value="ECO:0007669"/>
    <property type="project" value="UniProtKB-KW"/>
</dbReference>
<evidence type="ECO:0000313" key="3">
    <source>
        <dbReference type="Proteomes" id="UP000247150"/>
    </source>
</evidence>
<dbReference type="InterPro" id="IPR001853">
    <property type="entry name" value="DSBA-like_thioredoxin_dom"/>
</dbReference>
<proteinExistence type="predicted"/>
<dbReference type="SUPFAM" id="SSF52833">
    <property type="entry name" value="Thioredoxin-like"/>
    <property type="match status" value="1"/>
</dbReference>
<keyword evidence="2" id="KW-0413">Isomerase</keyword>
<dbReference type="InterPro" id="IPR036249">
    <property type="entry name" value="Thioredoxin-like_sf"/>
</dbReference>
<dbReference type="PANTHER" id="PTHR13887:SF33">
    <property type="entry name" value="ISOMERASE"/>
    <property type="match status" value="1"/>
</dbReference>
<reference evidence="2 3" key="1">
    <citation type="submission" date="2018-05" db="EMBL/GenBank/DDBJ databases">
        <title>Freshwater and sediment microbial communities from various areas in North America, analyzing microbe dynamics in response to fracking.</title>
        <authorList>
            <person name="Lamendella R."/>
        </authorList>
    </citation>
    <scope>NUCLEOTIDE SEQUENCE [LARGE SCALE GENOMIC DNA]</scope>
    <source>
        <strain evidence="2 3">15_TX</strain>
    </source>
</reference>
<dbReference type="GO" id="GO:0016491">
    <property type="term" value="F:oxidoreductase activity"/>
    <property type="evidence" value="ECO:0007669"/>
    <property type="project" value="InterPro"/>
</dbReference>
<dbReference type="AlphaFoldDB" id="A0A2V3A5W1"/>
<evidence type="ECO:0000313" key="2">
    <source>
        <dbReference type="EMBL" id="PWW31958.1"/>
    </source>
</evidence>
<protein>
    <submittedName>
        <fullName evidence="2">Putative DsbA family dithiol-disulfide isomerase</fullName>
    </submittedName>
</protein>
<dbReference type="Gene3D" id="3.40.30.10">
    <property type="entry name" value="Glutaredoxin"/>
    <property type="match status" value="1"/>
</dbReference>
<accession>A0A2V3A5W1</accession>
<comment type="caution">
    <text evidence="2">The sequence shown here is derived from an EMBL/GenBank/DDBJ whole genome shotgun (WGS) entry which is preliminary data.</text>
</comment>
<dbReference type="PANTHER" id="PTHR13887">
    <property type="entry name" value="GLUTATHIONE S-TRANSFERASE KAPPA"/>
    <property type="match status" value="1"/>
</dbReference>
<dbReference type="Pfam" id="PF01323">
    <property type="entry name" value="DSBA"/>
    <property type="match status" value="1"/>
</dbReference>
<gene>
    <name evidence="2" type="ORF">DFO73_101216</name>
</gene>
<dbReference type="Proteomes" id="UP000247150">
    <property type="component" value="Unassembled WGS sequence"/>
</dbReference>
<sequence>MPYELRPYPNETLKPEGEYLQTTWRNYVYPMADRFGIKMVLPHVSPQPYTHLAFEGYQFAKENGKGNQYNHRMFTAFFQDELDIGNIETLTRLAGELGLDEKAFRDSLETRRYKEVHEEALRHAYNEADIQAVPTFIIGNTVLSGARPKEMIEKAIEEELQKQISKRFPMVSYADQRGAAKKKE</sequence>
<organism evidence="2 3">
    <name type="scientific">Cytobacillus oceanisediminis</name>
    <dbReference type="NCBI Taxonomy" id="665099"/>
    <lineage>
        <taxon>Bacteria</taxon>
        <taxon>Bacillati</taxon>
        <taxon>Bacillota</taxon>
        <taxon>Bacilli</taxon>
        <taxon>Bacillales</taxon>
        <taxon>Bacillaceae</taxon>
        <taxon>Cytobacillus</taxon>
    </lineage>
</organism>
<name>A0A2V3A5W1_9BACI</name>
<feature type="domain" description="DSBA-like thioredoxin" evidence="1">
    <location>
        <begin position="30"/>
        <end position="156"/>
    </location>
</feature>
<evidence type="ECO:0000259" key="1">
    <source>
        <dbReference type="Pfam" id="PF01323"/>
    </source>
</evidence>
<dbReference type="EMBL" id="QGTW01000001">
    <property type="protein sequence ID" value="PWW31958.1"/>
    <property type="molecule type" value="Genomic_DNA"/>
</dbReference>